<feature type="compositionally biased region" description="Basic and acidic residues" evidence="1">
    <location>
        <begin position="405"/>
        <end position="416"/>
    </location>
</feature>
<feature type="compositionally biased region" description="Basic and acidic residues" evidence="1">
    <location>
        <begin position="297"/>
        <end position="348"/>
    </location>
</feature>
<dbReference type="PANTHER" id="PTHR47618">
    <property type="entry name" value="BIFUNCTIONAL OLIGORIBONUCLEASE AND PAP PHOSPHATASE NRNA"/>
    <property type="match status" value="1"/>
</dbReference>
<dbReference type="PANTHER" id="PTHR47618:SF1">
    <property type="entry name" value="BIFUNCTIONAL OLIGORIBONUCLEASE AND PAP PHOSPHATASE NRNA"/>
    <property type="match status" value="1"/>
</dbReference>
<proteinExistence type="predicted"/>
<dbReference type="Gene3D" id="3.90.1640.10">
    <property type="entry name" value="inorganic pyrophosphatase (n-terminal core)"/>
    <property type="match status" value="2"/>
</dbReference>
<dbReference type="InterPro" id="IPR051319">
    <property type="entry name" value="Oligoribo/pAp-PDE_c-di-AMP_PDE"/>
</dbReference>
<dbReference type="KEGG" id="nft:FBF37_00310"/>
<organism evidence="2 3">
    <name type="scientific">Candidatus Nanosynbacter featherlites</name>
    <dbReference type="NCBI Taxonomy" id="2572088"/>
    <lineage>
        <taxon>Bacteria</taxon>
        <taxon>Candidatus Saccharimonadota</taxon>
        <taxon>Candidatus Saccharimonadia</taxon>
        <taxon>Candidatus Nanosynbacterales</taxon>
        <taxon>Candidatus Nanosynbacteraceae</taxon>
        <taxon>Candidatus Nanosynbacter</taxon>
    </lineage>
</organism>
<evidence type="ECO:0000313" key="3">
    <source>
        <dbReference type="Proteomes" id="UP000310639"/>
    </source>
</evidence>
<accession>A0A4P9A2D5</accession>
<evidence type="ECO:0000256" key="1">
    <source>
        <dbReference type="SAM" id="MobiDB-lite"/>
    </source>
</evidence>
<sequence>MSTASAKQQVIQKIKENTNILVTVSRDPSVDELSAALGLTLFLNELGKHATAVFSGKIPPAINFLEPDKTFEDTADSLRDFIIALDKDKADHLRYKIVDDAVVKIFITPYRTTITEADLEFSQGDYNIELVLALNVEDSNHLDEALTAHGKILHSADVVTVTARDIKSSLGAIDWHERNASGVSEMLLELVDELKTVKATLDEQMANAFMTGIVAVTNRFSNNLTSPRVMTAAADLMAAGANQQLIAAKLVEAEELEAPVDEPEDANTPDESPDTDEAEVDNTKLSISRSSRKQPPKKSDKELPKPDDGTLEISHQKRGDLDEVARRTQAEAQDEAARAAESYLEKQLAKSTPEETVESEEPAKLPEPEYSLPAIKPLGSPQSTKDELPEPSVGGTFNASTEQAAEDKKREAESGRNRTILNHGQPGSSQGGFSDSPINATVARHNDEPKSVDPFAETNNNMQSNRSISPLGEASTIAGHNGDVMAALSEDTSKVLGANQPLGQPSHEAVSEALAAVPNVPDPLAPTSAPGAPTLAEIESSTKNIAGLPPMPDFSTLPELPAAFPPAPAASPAVPSVPAATPPAVNNTNSEFNPTQFQIPGQN</sequence>
<dbReference type="SUPFAM" id="SSF64182">
    <property type="entry name" value="DHH phosphoesterases"/>
    <property type="match status" value="2"/>
</dbReference>
<dbReference type="RefSeq" id="WP_138078380.1">
    <property type="nucleotide sequence ID" value="NZ_CP040004.1"/>
</dbReference>
<feature type="compositionally biased region" description="Polar residues" evidence="1">
    <location>
        <begin position="591"/>
        <end position="603"/>
    </location>
</feature>
<dbReference type="OrthoDB" id="9761503at2"/>
<keyword evidence="3" id="KW-1185">Reference proteome</keyword>
<feature type="region of interest" description="Disordered" evidence="1">
    <location>
        <begin position="257"/>
        <end position="477"/>
    </location>
</feature>
<dbReference type="InterPro" id="IPR038763">
    <property type="entry name" value="DHH_sf"/>
</dbReference>
<feature type="region of interest" description="Disordered" evidence="1">
    <location>
        <begin position="543"/>
        <end position="603"/>
    </location>
</feature>
<feature type="compositionally biased region" description="Polar residues" evidence="1">
    <location>
        <begin position="417"/>
        <end position="439"/>
    </location>
</feature>
<name>A0A4P9A2D5_9BACT</name>
<feature type="compositionally biased region" description="Low complexity" evidence="1">
    <location>
        <begin position="570"/>
        <end position="590"/>
    </location>
</feature>
<dbReference type="EMBL" id="CP040004">
    <property type="protein sequence ID" value="QCT41928.1"/>
    <property type="molecule type" value="Genomic_DNA"/>
</dbReference>
<dbReference type="Proteomes" id="UP000310639">
    <property type="component" value="Chromosome"/>
</dbReference>
<dbReference type="AlphaFoldDB" id="A0A4P9A2D5"/>
<protein>
    <submittedName>
        <fullName evidence="2">Uncharacterized protein</fullName>
    </submittedName>
</protein>
<feature type="compositionally biased region" description="Polar residues" evidence="1">
    <location>
        <begin position="457"/>
        <end position="468"/>
    </location>
</feature>
<reference evidence="2 3" key="1">
    <citation type="submission" date="2019-04" db="EMBL/GenBank/DDBJ databases">
        <title>Saccharibacteria TM7 genomes.</title>
        <authorList>
            <person name="Bor B."/>
            <person name="He X."/>
            <person name="Chen T."/>
            <person name="Dewhirst F.E."/>
        </authorList>
    </citation>
    <scope>NUCLEOTIDE SEQUENCE [LARGE SCALE GENOMIC DNA]</scope>
    <source>
        <strain evidence="2 3">BB001</strain>
    </source>
</reference>
<gene>
    <name evidence="2" type="ORF">FBF37_00310</name>
</gene>
<evidence type="ECO:0000313" key="2">
    <source>
        <dbReference type="EMBL" id="QCT41928.1"/>
    </source>
</evidence>
<feature type="compositionally biased region" description="Acidic residues" evidence="1">
    <location>
        <begin position="257"/>
        <end position="280"/>
    </location>
</feature>